<evidence type="ECO:0000256" key="3">
    <source>
        <dbReference type="ARBA" id="ARBA00022989"/>
    </source>
</evidence>
<dbReference type="PANTHER" id="PTHR24240">
    <property type="entry name" value="OPSIN"/>
    <property type="match status" value="1"/>
</dbReference>
<dbReference type="Gene3D" id="1.20.1070.10">
    <property type="entry name" value="Rhodopsin 7-helix transmembrane proteins"/>
    <property type="match status" value="1"/>
</dbReference>
<dbReference type="AlphaFoldDB" id="A0A8C9V6S4"/>
<feature type="domain" description="G-protein coupled receptors family 1 profile" evidence="9">
    <location>
        <begin position="47"/>
        <end position="302"/>
    </location>
</feature>
<dbReference type="Proteomes" id="UP000694397">
    <property type="component" value="Chromosome 9"/>
</dbReference>
<evidence type="ECO:0000259" key="9">
    <source>
        <dbReference type="PROSITE" id="PS50262"/>
    </source>
</evidence>
<dbReference type="GO" id="GO:0016020">
    <property type="term" value="C:membrane"/>
    <property type="evidence" value="ECO:0007669"/>
    <property type="project" value="UniProtKB-SubCell"/>
</dbReference>
<keyword evidence="11" id="KW-1185">Reference proteome</keyword>
<dbReference type="GeneID" id="108919025"/>
<evidence type="ECO:0000256" key="2">
    <source>
        <dbReference type="ARBA" id="ARBA00022692"/>
    </source>
</evidence>
<evidence type="ECO:0000313" key="11">
    <source>
        <dbReference type="Proteomes" id="UP000694397"/>
    </source>
</evidence>
<feature type="transmembrane region" description="Helical" evidence="8">
    <location>
        <begin position="251"/>
        <end position="279"/>
    </location>
</feature>
<accession>A0A8C9V6S4</accession>
<dbReference type="RefSeq" id="XP_029110449.1">
    <property type="nucleotide sequence ID" value="XM_029254616.1"/>
</dbReference>
<dbReference type="PRINTS" id="PR00237">
    <property type="entry name" value="GPCRRHODOPSN"/>
</dbReference>
<reference evidence="10" key="3">
    <citation type="submission" date="2025-09" db="UniProtKB">
        <authorList>
            <consortium name="Ensembl"/>
        </authorList>
    </citation>
    <scope>IDENTIFICATION</scope>
</reference>
<evidence type="ECO:0000256" key="5">
    <source>
        <dbReference type="ARBA" id="ARBA00023136"/>
    </source>
</evidence>
<reference evidence="10" key="2">
    <citation type="submission" date="2025-08" db="UniProtKB">
        <authorList>
            <consortium name="Ensembl"/>
        </authorList>
    </citation>
    <scope>IDENTIFICATION</scope>
</reference>
<gene>
    <name evidence="10" type="primary">GPR88</name>
</gene>
<name>A0A8C9V6S4_SCLFO</name>
<evidence type="ECO:0000256" key="4">
    <source>
        <dbReference type="ARBA" id="ARBA00023040"/>
    </source>
</evidence>
<dbReference type="SUPFAM" id="SSF81321">
    <property type="entry name" value="Family A G protein-coupled receptor-like"/>
    <property type="match status" value="1"/>
</dbReference>
<keyword evidence="4" id="KW-0297">G-protein coupled receptor</keyword>
<keyword evidence="3 8" id="KW-1133">Transmembrane helix</keyword>
<organism evidence="10 11">
    <name type="scientific">Scleropages formosus</name>
    <name type="common">Asian bonytongue</name>
    <name type="synonym">Osteoglossum formosum</name>
    <dbReference type="NCBI Taxonomy" id="113540"/>
    <lineage>
        <taxon>Eukaryota</taxon>
        <taxon>Metazoa</taxon>
        <taxon>Chordata</taxon>
        <taxon>Craniata</taxon>
        <taxon>Vertebrata</taxon>
        <taxon>Euteleostomi</taxon>
        <taxon>Actinopterygii</taxon>
        <taxon>Neopterygii</taxon>
        <taxon>Teleostei</taxon>
        <taxon>Osteoglossocephala</taxon>
        <taxon>Osteoglossomorpha</taxon>
        <taxon>Osteoglossiformes</taxon>
        <taxon>Osteoglossidae</taxon>
        <taxon>Scleropages</taxon>
    </lineage>
</organism>
<feature type="transmembrane region" description="Helical" evidence="8">
    <location>
        <begin position="36"/>
        <end position="56"/>
    </location>
</feature>
<protein>
    <submittedName>
        <fullName evidence="10">G protein-coupled receptor 88</fullName>
    </submittedName>
</protein>
<dbReference type="InterPro" id="IPR050125">
    <property type="entry name" value="GPCR_opsins"/>
</dbReference>
<feature type="transmembrane region" description="Helical" evidence="8">
    <location>
        <begin position="106"/>
        <end position="129"/>
    </location>
</feature>
<dbReference type="Pfam" id="PF00001">
    <property type="entry name" value="7tm_1"/>
    <property type="match status" value="1"/>
</dbReference>
<dbReference type="GeneTree" id="ENSGT00390000009609"/>
<dbReference type="CDD" id="cd15211">
    <property type="entry name" value="7tmA_GPR88-like"/>
    <property type="match status" value="1"/>
</dbReference>
<evidence type="ECO:0000313" key="10">
    <source>
        <dbReference type="Ensembl" id="ENSSFOP00015027595.2"/>
    </source>
</evidence>
<feature type="transmembrane region" description="Helical" evidence="8">
    <location>
        <begin position="194"/>
        <end position="216"/>
    </location>
</feature>
<evidence type="ECO:0000256" key="7">
    <source>
        <dbReference type="ARBA" id="ARBA00023224"/>
    </source>
</evidence>
<comment type="subcellular location">
    <subcellularLocation>
        <location evidence="1">Membrane</location>
        <topology evidence="1">Multi-pass membrane protein</topology>
    </subcellularLocation>
</comment>
<reference evidence="10 11" key="1">
    <citation type="submission" date="2019-04" db="EMBL/GenBank/DDBJ databases">
        <authorList>
            <consortium name="Wellcome Sanger Institute Data Sharing"/>
        </authorList>
    </citation>
    <scope>NUCLEOTIDE SEQUENCE [LARGE SCALE GENOMIC DNA]</scope>
</reference>
<dbReference type="Ensembl" id="ENSSFOT00015027905.2">
    <property type="protein sequence ID" value="ENSSFOP00015027595.2"/>
    <property type="gene ID" value="ENSSFOG00015017720.2"/>
</dbReference>
<feature type="transmembrane region" description="Helical" evidence="8">
    <location>
        <begin position="68"/>
        <end position="86"/>
    </location>
</feature>
<dbReference type="OrthoDB" id="10039923at2759"/>
<dbReference type="InterPro" id="IPR000276">
    <property type="entry name" value="GPCR_Rhodpsn"/>
</dbReference>
<feature type="transmembrane region" description="Helical" evidence="8">
    <location>
        <begin position="285"/>
        <end position="304"/>
    </location>
</feature>
<dbReference type="InterPro" id="IPR017452">
    <property type="entry name" value="GPCR_Rhodpsn_7TM"/>
</dbReference>
<keyword evidence="5 8" id="KW-0472">Membrane</keyword>
<keyword evidence="2 8" id="KW-0812">Transmembrane</keyword>
<dbReference type="GO" id="GO:0004930">
    <property type="term" value="F:G protein-coupled receptor activity"/>
    <property type="evidence" value="ECO:0007669"/>
    <property type="project" value="UniProtKB-KW"/>
</dbReference>
<evidence type="ECO:0000256" key="6">
    <source>
        <dbReference type="ARBA" id="ARBA00023170"/>
    </source>
</evidence>
<keyword evidence="6" id="KW-0675">Receptor</keyword>
<sequence>MTMSRFDAAKLSVSNDSQRLGGCEVDSATKISLASLYTFMSLLGTALSALVVYLVLCFKTLRTASNAFIVNGCVADLLVCACWAPHEALLASGAARLAPGHRAFAEALLFLGVSASLLSHSLVAVNRYVLITRAPATYVWLYQRRHARWMIAASWLLSLGGLLPCLASSRHPPAEGCAHDPSAPWSVLSNSPCAQAILALTILSQSVVLLFCYFKIFRKVQMSMKRVSVLNFQIVNNLPYTFPRRDRRLGLYVLAVCCVFLLGTEPLLWVLLVGFWGHVPPGARVASWGVFCALFVLNPFLYTWKNEEFRRSFRSALRGDLCSGPRVDAEPTSVHTVAHLSLRQNSTRMN</sequence>
<feature type="transmembrane region" description="Helical" evidence="8">
    <location>
        <begin position="149"/>
        <end position="169"/>
    </location>
</feature>
<dbReference type="PROSITE" id="PS50262">
    <property type="entry name" value="G_PROTEIN_RECEP_F1_2"/>
    <property type="match status" value="1"/>
</dbReference>
<proteinExistence type="predicted"/>
<keyword evidence="7" id="KW-0807">Transducer</keyword>
<evidence type="ECO:0000256" key="8">
    <source>
        <dbReference type="SAM" id="Phobius"/>
    </source>
</evidence>
<evidence type="ECO:0000256" key="1">
    <source>
        <dbReference type="ARBA" id="ARBA00004141"/>
    </source>
</evidence>